<evidence type="ECO:0000313" key="16">
    <source>
        <dbReference type="EMBL" id="NBI06054.1"/>
    </source>
</evidence>
<evidence type="ECO:0000256" key="1">
    <source>
        <dbReference type="ARBA" id="ARBA00004496"/>
    </source>
</evidence>
<evidence type="ECO:0000256" key="6">
    <source>
        <dbReference type="ARBA" id="ARBA00022679"/>
    </source>
</evidence>
<evidence type="ECO:0000256" key="5">
    <source>
        <dbReference type="ARBA" id="ARBA00022490"/>
    </source>
</evidence>
<comment type="subcellular location">
    <subcellularLocation>
        <location evidence="1 13">Cytoplasm</location>
    </subcellularLocation>
</comment>
<dbReference type="InterPro" id="IPR017945">
    <property type="entry name" value="DHBP_synth_RibB-like_a/b_dom"/>
</dbReference>
<evidence type="ECO:0000256" key="11">
    <source>
        <dbReference type="ARBA" id="ARBA00029774"/>
    </source>
</evidence>
<feature type="domain" description="YrdC-like" evidence="15">
    <location>
        <begin position="13"/>
        <end position="199"/>
    </location>
</feature>
<dbReference type="PROSITE" id="PS51163">
    <property type="entry name" value="YRDC"/>
    <property type="match status" value="1"/>
</dbReference>
<feature type="binding site" evidence="14">
    <location>
        <position position="181"/>
    </location>
    <ligand>
        <name>L-threonine</name>
        <dbReference type="ChEBI" id="CHEBI:57926"/>
    </ligand>
</feature>
<dbReference type="GO" id="GO:0000049">
    <property type="term" value="F:tRNA binding"/>
    <property type="evidence" value="ECO:0007669"/>
    <property type="project" value="TreeGrafter"/>
</dbReference>
<dbReference type="PANTHER" id="PTHR17490">
    <property type="entry name" value="SUA5"/>
    <property type="match status" value="1"/>
</dbReference>
<feature type="binding site" evidence="14">
    <location>
        <position position="234"/>
    </location>
    <ligand>
        <name>ATP</name>
        <dbReference type="ChEBI" id="CHEBI:30616"/>
    </ligand>
</feature>
<keyword evidence="10 13" id="KW-0067">ATP-binding</keyword>
<evidence type="ECO:0000256" key="8">
    <source>
        <dbReference type="ARBA" id="ARBA00022695"/>
    </source>
</evidence>
<feature type="binding site" evidence="14">
    <location>
        <position position="117"/>
    </location>
    <ligand>
        <name>ATP</name>
        <dbReference type="ChEBI" id="CHEBI:30616"/>
    </ligand>
</feature>
<dbReference type="SUPFAM" id="SSF55821">
    <property type="entry name" value="YrdC/RibB"/>
    <property type="match status" value="1"/>
</dbReference>
<dbReference type="PIRSF" id="PIRSF004930">
    <property type="entry name" value="Tln_factor_SUA5"/>
    <property type="match status" value="1"/>
</dbReference>
<feature type="binding site" evidence="14">
    <location>
        <position position="67"/>
    </location>
    <ligand>
        <name>L-threonine</name>
        <dbReference type="ChEBI" id="CHEBI:57926"/>
    </ligand>
</feature>
<dbReference type="GO" id="GO:0006450">
    <property type="term" value="P:regulation of translational fidelity"/>
    <property type="evidence" value="ECO:0007669"/>
    <property type="project" value="TreeGrafter"/>
</dbReference>
<evidence type="ECO:0000256" key="10">
    <source>
        <dbReference type="ARBA" id="ARBA00022840"/>
    </source>
</evidence>
<dbReference type="InterPro" id="IPR050156">
    <property type="entry name" value="TC-AMP_synthase_SUA5"/>
</dbReference>
<dbReference type="PANTHER" id="PTHR17490:SF16">
    <property type="entry name" value="THREONYLCARBAMOYL-AMP SYNTHASE"/>
    <property type="match status" value="1"/>
</dbReference>
<evidence type="ECO:0000256" key="7">
    <source>
        <dbReference type="ARBA" id="ARBA00022694"/>
    </source>
</evidence>
<comment type="catalytic activity">
    <reaction evidence="12 13">
        <text>L-threonine + hydrogencarbonate + ATP = L-threonylcarbamoyladenylate + diphosphate + H2O</text>
        <dbReference type="Rhea" id="RHEA:36407"/>
        <dbReference type="ChEBI" id="CHEBI:15377"/>
        <dbReference type="ChEBI" id="CHEBI:17544"/>
        <dbReference type="ChEBI" id="CHEBI:30616"/>
        <dbReference type="ChEBI" id="CHEBI:33019"/>
        <dbReference type="ChEBI" id="CHEBI:57926"/>
        <dbReference type="ChEBI" id="CHEBI:73682"/>
        <dbReference type="EC" id="2.7.7.87"/>
    </reaction>
</comment>
<accession>A0A845QVM6</accession>
<dbReference type="GO" id="GO:0061710">
    <property type="term" value="F:L-threonylcarbamoyladenylate synthase"/>
    <property type="evidence" value="ECO:0007669"/>
    <property type="project" value="UniProtKB-EC"/>
</dbReference>
<feature type="binding site" evidence="14">
    <location>
        <position position="121"/>
    </location>
    <ligand>
        <name>L-threonine</name>
        <dbReference type="ChEBI" id="CHEBI:57926"/>
    </ligand>
</feature>
<dbReference type="FunFam" id="3.90.870.10:FF:000008">
    <property type="entry name" value="Threonylcarbamoyl-AMP synthase"/>
    <property type="match status" value="1"/>
</dbReference>
<keyword evidence="5 13" id="KW-0963">Cytoplasm</keyword>
<feature type="binding site" evidence="14">
    <location>
        <position position="141"/>
    </location>
    <ligand>
        <name>L-threonine</name>
        <dbReference type="ChEBI" id="CHEBI:57926"/>
    </ligand>
</feature>
<feature type="binding site" evidence="14">
    <location>
        <position position="195"/>
    </location>
    <ligand>
        <name>ATP</name>
        <dbReference type="ChEBI" id="CHEBI:30616"/>
    </ligand>
</feature>
<evidence type="ECO:0000256" key="9">
    <source>
        <dbReference type="ARBA" id="ARBA00022741"/>
    </source>
</evidence>
<dbReference type="EMBL" id="QXXA01000005">
    <property type="protein sequence ID" value="NBI06054.1"/>
    <property type="molecule type" value="Genomic_DNA"/>
</dbReference>
<feature type="binding site" evidence="14">
    <location>
        <position position="58"/>
    </location>
    <ligand>
        <name>ATP</name>
        <dbReference type="ChEBI" id="CHEBI:30616"/>
    </ligand>
</feature>
<evidence type="ECO:0000256" key="4">
    <source>
        <dbReference type="ARBA" id="ARBA00015492"/>
    </source>
</evidence>
<dbReference type="GO" id="GO:0008033">
    <property type="term" value="P:tRNA processing"/>
    <property type="evidence" value="ECO:0007669"/>
    <property type="project" value="UniProtKB-KW"/>
</dbReference>
<name>A0A845QVM6_9CLOT</name>
<dbReference type="InterPro" id="IPR005145">
    <property type="entry name" value="Sua5_C"/>
</dbReference>
<gene>
    <name evidence="16" type="ORF">D3Z33_04165</name>
</gene>
<feature type="binding site" evidence="14">
    <location>
        <position position="62"/>
    </location>
    <ligand>
        <name>ATP</name>
        <dbReference type="ChEBI" id="CHEBI:30616"/>
    </ligand>
</feature>
<dbReference type="FunFam" id="3.40.50.11030:FF:000001">
    <property type="entry name" value="Threonylcarbamoyl-AMP synthase"/>
    <property type="match status" value="1"/>
</dbReference>
<evidence type="ECO:0000256" key="2">
    <source>
        <dbReference type="ARBA" id="ARBA00007663"/>
    </source>
</evidence>
<dbReference type="Gene3D" id="3.90.870.10">
    <property type="entry name" value="DHBP synthase"/>
    <property type="match status" value="1"/>
</dbReference>
<dbReference type="InterPro" id="IPR006070">
    <property type="entry name" value="Sua5-like_dom"/>
</dbReference>
<evidence type="ECO:0000313" key="17">
    <source>
        <dbReference type="Proteomes" id="UP000467132"/>
    </source>
</evidence>
<dbReference type="Pfam" id="PF03481">
    <property type="entry name" value="Sua5_C"/>
    <property type="match status" value="1"/>
</dbReference>
<feature type="binding site" evidence="14">
    <location>
        <position position="35"/>
    </location>
    <ligand>
        <name>L-threonine</name>
        <dbReference type="ChEBI" id="CHEBI:57926"/>
    </ligand>
</feature>
<dbReference type="OrthoDB" id="9814580at2"/>
<feature type="binding site" evidence="14">
    <location>
        <position position="151"/>
    </location>
    <ligand>
        <name>ATP</name>
        <dbReference type="ChEBI" id="CHEBI:30616"/>
    </ligand>
</feature>
<dbReference type="EC" id="2.7.7.87" evidence="3 13"/>
<dbReference type="Pfam" id="PF01300">
    <property type="entry name" value="Sua5_yciO_yrdC"/>
    <property type="match status" value="1"/>
</dbReference>
<keyword evidence="7 13" id="KW-0819">tRNA processing</keyword>
<keyword evidence="6 13" id="KW-0808">Transferase</keyword>
<reference evidence="16 17" key="1">
    <citation type="submission" date="2018-08" db="EMBL/GenBank/DDBJ databases">
        <title>Murine metabolic-syndrome-specific gut microbial biobank.</title>
        <authorList>
            <person name="Liu C."/>
        </authorList>
    </citation>
    <scope>NUCLEOTIDE SEQUENCE [LARGE SCALE GENOMIC DNA]</scope>
    <source>
        <strain evidence="16 17">583</strain>
    </source>
</reference>
<dbReference type="GO" id="GO:0005524">
    <property type="term" value="F:ATP binding"/>
    <property type="evidence" value="ECO:0007669"/>
    <property type="project" value="UniProtKB-UniRule"/>
</dbReference>
<sequence length="345" mass="38260">MNKKTIIKKSDEENALELAASILRNGGLVVIPTETVYGLGANALNTEAVKKIFKAKGRPQDNPLIVHISNINQLNYLVRDITDSAKLAIEKFWPGPLTLIMKKKDIIPDIITGGLDTVAIRMPKNNIARKIIELADIPVAAPSANISGRPSPTYINHVKEDLFGKVDMIIDGGKTDVGLESTVLDVTGKTPMILRPGDVTREDLLEVFDEVEQDKSLKDKDIVPKSPGQKYKHYSPKANMKIIRGDLEKIIKRINILDRYYGEEGLKVGILATEETKGRYENKNLFVLGSRRDPSTIASNLFLMLREFDKLDVDIIIAEAIEEKGIGSAIMNRMEKAAGYNIENV</sequence>
<keyword evidence="8 13" id="KW-0548">Nucleotidyltransferase</keyword>
<organism evidence="16 17">
    <name type="scientific">Senegalia massiliensis</name>
    <dbReference type="NCBI Taxonomy" id="1720316"/>
    <lineage>
        <taxon>Bacteria</taxon>
        <taxon>Bacillati</taxon>
        <taxon>Bacillota</taxon>
        <taxon>Clostridia</taxon>
        <taxon>Eubacteriales</taxon>
        <taxon>Clostridiaceae</taxon>
        <taxon>Senegalia</taxon>
    </lineage>
</organism>
<keyword evidence="9 13" id="KW-0547">Nucleotide-binding</keyword>
<dbReference type="Proteomes" id="UP000467132">
    <property type="component" value="Unassembled WGS sequence"/>
</dbReference>
<proteinExistence type="inferred from homology"/>
<dbReference type="NCBIfam" id="TIGR00057">
    <property type="entry name" value="L-threonylcarbamoyladenylate synthase"/>
    <property type="match status" value="1"/>
</dbReference>
<comment type="caution">
    <text evidence="16">The sequence shown here is derived from an EMBL/GenBank/DDBJ whole genome shotgun (WGS) entry which is preliminary data.</text>
</comment>
<evidence type="ECO:0000259" key="15">
    <source>
        <dbReference type="PROSITE" id="PS51163"/>
    </source>
</evidence>
<evidence type="ECO:0000256" key="14">
    <source>
        <dbReference type="PIRSR" id="PIRSR004930-1"/>
    </source>
</evidence>
<comment type="function">
    <text evidence="13">Required for the formation of a threonylcarbamoyl group on adenosine at position 37 (t(6)A37) in tRNAs that read codons beginning with adenine.</text>
</comment>
<dbReference type="RefSeq" id="WP_160196551.1">
    <property type="nucleotide sequence ID" value="NZ_QXXA01000005.1"/>
</dbReference>
<comment type="similarity">
    <text evidence="2 13">Belongs to the SUA5 family.</text>
</comment>
<evidence type="ECO:0000256" key="13">
    <source>
        <dbReference type="PIRNR" id="PIRNR004930"/>
    </source>
</evidence>
<dbReference type="InterPro" id="IPR038385">
    <property type="entry name" value="Sua5/YwlC_C"/>
</dbReference>
<dbReference type="GO" id="GO:0003725">
    <property type="term" value="F:double-stranded RNA binding"/>
    <property type="evidence" value="ECO:0007669"/>
    <property type="project" value="UniProtKB-UniRule"/>
</dbReference>
<dbReference type="GO" id="GO:0005737">
    <property type="term" value="C:cytoplasm"/>
    <property type="evidence" value="ECO:0007669"/>
    <property type="project" value="UniProtKB-SubCell"/>
</dbReference>
<dbReference type="InterPro" id="IPR010923">
    <property type="entry name" value="T(6)A37_SUA5"/>
</dbReference>
<protein>
    <recommendedName>
        <fullName evidence="4 13">Threonylcarbamoyl-AMP synthase</fullName>
        <shortName evidence="13">TC-AMP synthase</shortName>
        <ecNumber evidence="3 13">2.7.7.87</ecNumber>
    </recommendedName>
    <alternativeName>
        <fullName evidence="11 13">L-threonylcarbamoyladenylate synthase</fullName>
    </alternativeName>
</protein>
<feature type="binding site" evidence="14">
    <location>
        <position position="143"/>
    </location>
    <ligand>
        <name>ATP</name>
        <dbReference type="ChEBI" id="CHEBI:30616"/>
    </ligand>
</feature>
<dbReference type="Gene3D" id="3.40.50.11030">
    <property type="entry name" value="Threonylcarbamoyl-AMP synthase, C-terminal domain"/>
    <property type="match status" value="1"/>
</dbReference>
<evidence type="ECO:0000256" key="3">
    <source>
        <dbReference type="ARBA" id="ARBA00012584"/>
    </source>
</evidence>
<dbReference type="AlphaFoldDB" id="A0A845QVM6"/>
<keyword evidence="17" id="KW-1185">Reference proteome</keyword>
<evidence type="ECO:0000256" key="12">
    <source>
        <dbReference type="ARBA" id="ARBA00048366"/>
    </source>
</evidence>